<comment type="caution">
    <text evidence="1">The sequence shown here is derived from an EMBL/GenBank/DDBJ whole genome shotgun (WGS) entry which is preliminary data.</text>
</comment>
<organism evidence="1 2">
    <name type="scientific">Bacillus salipaludis</name>
    <dbReference type="NCBI Taxonomy" id="2547811"/>
    <lineage>
        <taxon>Bacteria</taxon>
        <taxon>Bacillati</taxon>
        <taxon>Bacillota</taxon>
        <taxon>Bacilli</taxon>
        <taxon>Bacillales</taxon>
        <taxon>Bacillaceae</taxon>
        <taxon>Bacillus</taxon>
    </lineage>
</organism>
<sequence length="50" mass="5978">MQKWWVTLKYVGSLDPEEWDFTENGNYPFGKRLILRELHGRLVVLIESGR</sequence>
<dbReference type="RefSeq" id="WP_308914220.1">
    <property type="nucleotide sequence ID" value="NZ_JAVGVR010000001.1"/>
</dbReference>
<dbReference type="Proteomes" id="UP001178888">
    <property type="component" value="Unassembled WGS sequence"/>
</dbReference>
<reference evidence="1" key="1">
    <citation type="submission" date="2023-08" db="EMBL/GenBank/DDBJ databases">
        <title>Nitrogen cycling bacteria in agricultural field soils.</title>
        <authorList>
            <person name="Jang J."/>
        </authorList>
    </citation>
    <scope>NUCLEOTIDE SEQUENCE</scope>
    <source>
        <strain evidence="1">PS3-36</strain>
    </source>
</reference>
<gene>
    <name evidence="1" type="ORF">RCG21_30935</name>
</gene>
<evidence type="ECO:0000313" key="1">
    <source>
        <dbReference type="EMBL" id="MDQ6600646.1"/>
    </source>
</evidence>
<dbReference type="AlphaFoldDB" id="A0AA90TS35"/>
<protein>
    <submittedName>
        <fullName evidence="1">Uncharacterized protein</fullName>
    </submittedName>
</protein>
<accession>A0AA90TS35</accession>
<name>A0AA90TS35_9BACI</name>
<dbReference type="EMBL" id="JAVGVR010000001">
    <property type="protein sequence ID" value="MDQ6600646.1"/>
    <property type="molecule type" value="Genomic_DNA"/>
</dbReference>
<evidence type="ECO:0000313" key="2">
    <source>
        <dbReference type="Proteomes" id="UP001178888"/>
    </source>
</evidence>
<keyword evidence="2" id="KW-1185">Reference proteome</keyword>
<proteinExistence type="predicted"/>